<reference evidence="1" key="1">
    <citation type="submission" date="2018-06" db="EMBL/GenBank/DDBJ databases">
        <authorList>
            <person name="Zhirakovskaya E."/>
        </authorList>
    </citation>
    <scope>NUCLEOTIDE SEQUENCE</scope>
</reference>
<gene>
    <name evidence="1" type="ORF">MNBD_GAMMA01-1602</name>
</gene>
<accession>A0A3B0WFQ0</accession>
<dbReference type="AlphaFoldDB" id="A0A3B0WFQ0"/>
<evidence type="ECO:0000313" key="1">
    <source>
        <dbReference type="EMBL" id="VAW42444.1"/>
    </source>
</evidence>
<sequence>MKIKTIAITTIFLLSINACSENIPTVDELVKNKPLYERIKLECKDIGSFEKQIKNKKCFNYHKAVDKRIAKNNHIPKDIFSKPEKKETKENHSLRMVEMMDKMDKTNLTKEQLNRMAKIYSSNKSTLEKARLMEVIKQENNK</sequence>
<protein>
    <submittedName>
        <fullName evidence="1">Uncharacterized protein</fullName>
    </submittedName>
</protein>
<name>A0A3B0WFQ0_9ZZZZ</name>
<dbReference type="EMBL" id="UOEW01000362">
    <property type="protein sequence ID" value="VAW42444.1"/>
    <property type="molecule type" value="Genomic_DNA"/>
</dbReference>
<proteinExistence type="predicted"/>
<organism evidence="1">
    <name type="scientific">hydrothermal vent metagenome</name>
    <dbReference type="NCBI Taxonomy" id="652676"/>
    <lineage>
        <taxon>unclassified sequences</taxon>
        <taxon>metagenomes</taxon>
        <taxon>ecological metagenomes</taxon>
    </lineage>
</organism>